<dbReference type="Gene3D" id="3.80.10.10">
    <property type="entry name" value="Ribonuclease Inhibitor"/>
    <property type="match status" value="2"/>
</dbReference>
<dbReference type="SUPFAM" id="SSF52047">
    <property type="entry name" value="RNI-like"/>
    <property type="match status" value="1"/>
</dbReference>
<reference evidence="2" key="1">
    <citation type="submission" date="2020-06" db="EMBL/GenBank/DDBJ databases">
        <authorList>
            <consortium name="Plant Systems Biology data submission"/>
        </authorList>
    </citation>
    <scope>NUCLEOTIDE SEQUENCE</scope>
    <source>
        <strain evidence="2">D6</strain>
    </source>
</reference>
<dbReference type="InterPro" id="IPR032675">
    <property type="entry name" value="LRR_dom_sf"/>
</dbReference>
<evidence type="ECO:0000313" key="3">
    <source>
        <dbReference type="Proteomes" id="UP001153069"/>
    </source>
</evidence>
<sequence length="458" mass="51429">MMSKQTRRCCNSKPPAATTPIKSLHVVLGKTTDLRSLTHEYRHHTSYLVEELFIEPSCSYSFGLAPTVSEPDWDRHLTEARRLFRALGDFPQLKKIHIKCLGASGCGFPLELLTALLINPMREMYLQELVLEQCQFSSQDDYDHDRTDLVLAVRFLNNLKRLECDERAFRFPGAGGMWEEDDQDVQDRHGGCCNAQFIQTIMELPRLQDLKFAAPHNSSVCKLDSAALETFVTSSRSLSLKNFQLDSSSLAALAMAMESPACCLDSLDLDISHAWAAVNDLFQAFASNTSLTNLELWVSDMASWKEHQCSIVLANALVQNTHLKSLKLRGLKPFSEDSIAAFCKILEANDTLTEIELFGASGERLAPAIEFYTTLNAKDGGRKQKLQDMSNYSMSQWMQVLGDTNTRTSRMTDDGGMHNLEGLYFWLRRNPSVITSVDSSSSSQENVSKNDELIYVDC</sequence>
<gene>
    <name evidence="2" type="ORF">SEMRO_1654_G288880.1</name>
</gene>
<accession>A0A9N8ENW1</accession>
<dbReference type="PANTHER" id="PTHR24111">
    <property type="entry name" value="LEUCINE-RICH REPEAT-CONTAINING PROTEIN 34"/>
    <property type="match status" value="1"/>
</dbReference>
<comment type="caution">
    <text evidence="2">The sequence shown here is derived from an EMBL/GenBank/DDBJ whole genome shotgun (WGS) entry which is preliminary data.</text>
</comment>
<dbReference type="PANTHER" id="PTHR24111:SF0">
    <property type="entry name" value="LEUCINE-RICH REPEAT-CONTAINING PROTEIN"/>
    <property type="match status" value="1"/>
</dbReference>
<dbReference type="InterPro" id="IPR052201">
    <property type="entry name" value="LRR-containing_regulator"/>
</dbReference>
<proteinExistence type="predicted"/>
<protein>
    <submittedName>
        <fullName evidence="2">Uncharacterized protein</fullName>
    </submittedName>
</protein>
<keyword evidence="3" id="KW-1185">Reference proteome</keyword>
<name>A0A9N8ENW1_9STRA</name>
<organism evidence="2 3">
    <name type="scientific">Seminavis robusta</name>
    <dbReference type="NCBI Taxonomy" id="568900"/>
    <lineage>
        <taxon>Eukaryota</taxon>
        <taxon>Sar</taxon>
        <taxon>Stramenopiles</taxon>
        <taxon>Ochrophyta</taxon>
        <taxon>Bacillariophyta</taxon>
        <taxon>Bacillariophyceae</taxon>
        <taxon>Bacillariophycidae</taxon>
        <taxon>Naviculales</taxon>
        <taxon>Naviculaceae</taxon>
        <taxon>Seminavis</taxon>
    </lineage>
</organism>
<dbReference type="AlphaFoldDB" id="A0A9N8ENW1"/>
<keyword evidence="1" id="KW-0677">Repeat</keyword>
<dbReference type="Proteomes" id="UP001153069">
    <property type="component" value="Unassembled WGS sequence"/>
</dbReference>
<evidence type="ECO:0000256" key="1">
    <source>
        <dbReference type="ARBA" id="ARBA00022737"/>
    </source>
</evidence>
<dbReference type="EMBL" id="CAICTM010001652">
    <property type="protein sequence ID" value="CAB9525277.1"/>
    <property type="molecule type" value="Genomic_DNA"/>
</dbReference>
<evidence type="ECO:0000313" key="2">
    <source>
        <dbReference type="EMBL" id="CAB9525277.1"/>
    </source>
</evidence>